<feature type="domain" description="Neurotransmitter-gated ion-channel ligand-binding" evidence="1">
    <location>
        <begin position="83"/>
        <end position="137"/>
    </location>
</feature>
<name>A0A815R3K0_9BILA</name>
<dbReference type="EMBL" id="CAJNOH010008004">
    <property type="protein sequence ID" value="CAF1470592.1"/>
    <property type="molecule type" value="Genomic_DNA"/>
</dbReference>
<dbReference type="InterPro" id="IPR006202">
    <property type="entry name" value="Neur_chan_lig-bd"/>
</dbReference>
<feature type="non-terminal residue" evidence="2">
    <location>
        <position position="1"/>
    </location>
</feature>
<dbReference type="Gene3D" id="2.70.170.10">
    <property type="entry name" value="Neurotransmitter-gated ion-channel ligand-binding domain"/>
    <property type="match status" value="1"/>
</dbReference>
<dbReference type="Proteomes" id="UP000663870">
    <property type="component" value="Unassembled WGS sequence"/>
</dbReference>
<evidence type="ECO:0000259" key="1">
    <source>
        <dbReference type="Pfam" id="PF02931"/>
    </source>
</evidence>
<evidence type="ECO:0000313" key="5">
    <source>
        <dbReference type="Proteomes" id="UP000663870"/>
    </source>
</evidence>
<comment type="caution">
    <text evidence="2">The sequence shown here is derived from an EMBL/GenBank/DDBJ whole genome shotgun (WGS) entry which is preliminary data.</text>
</comment>
<gene>
    <name evidence="3" type="ORF">JXQ802_LOCUS53727</name>
    <name evidence="2" type="ORF">PYM288_LOCUS37325</name>
</gene>
<organism evidence="2 4">
    <name type="scientific">Rotaria sordida</name>
    <dbReference type="NCBI Taxonomy" id="392033"/>
    <lineage>
        <taxon>Eukaryota</taxon>
        <taxon>Metazoa</taxon>
        <taxon>Spiralia</taxon>
        <taxon>Gnathifera</taxon>
        <taxon>Rotifera</taxon>
        <taxon>Eurotatoria</taxon>
        <taxon>Bdelloidea</taxon>
        <taxon>Philodinida</taxon>
        <taxon>Philodinidae</taxon>
        <taxon>Rotaria</taxon>
    </lineage>
</organism>
<protein>
    <recommendedName>
        <fullName evidence="1">Neurotransmitter-gated ion-channel ligand-binding domain-containing protein</fullName>
    </recommendedName>
</protein>
<proteinExistence type="predicted"/>
<reference evidence="2" key="1">
    <citation type="submission" date="2021-02" db="EMBL/GenBank/DDBJ databases">
        <authorList>
            <person name="Nowell W R."/>
        </authorList>
    </citation>
    <scope>NUCLEOTIDE SEQUENCE</scope>
</reference>
<dbReference type="InterPro" id="IPR036734">
    <property type="entry name" value="Neur_chan_lig-bd_sf"/>
</dbReference>
<keyword evidence="5" id="KW-1185">Reference proteome</keyword>
<dbReference type="EMBL" id="CAJNOL010009674">
    <property type="protein sequence ID" value="CAF1644859.1"/>
    <property type="molecule type" value="Genomic_DNA"/>
</dbReference>
<evidence type="ECO:0000313" key="3">
    <source>
        <dbReference type="EMBL" id="CAF1644859.1"/>
    </source>
</evidence>
<evidence type="ECO:0000313" key="4">
    <source>
        <dbReference type="Proteomes" id="UP000663854"/>
    </source>
</evidence>
<dbReference type="GO" id="GO:0016020">
    <property type="term" value="C:membrane"/>
    <property type="evidence" value="ECO:0007669"/>
    <property type="project" value="InterPro"/>
</dbReference>
<dbReference type="SUPFAM" id="SSF63712">
    <property type="entry name" value="Nicotinic receptor ligand binding domain-like"/>
    <property type="match status" value="1"/>
</dbReference>
<dbReference type="GO" id="GO:0005230">
    <property type="term" value="F:extracellular ligand-gated monoatomic ion channel activity"/>
    <property type="evidence" value="ECO:0007669"/>
    <property type="project" value="InterPro"/>
</dbReference>
<dbReference type="Proteomes" id="UP000663854">
    <property type="component" value="Unassembled WGS sequence"/>
</dbReference>
<sequence length="153" mass="17588">TLSKQENVHREIANIIALPLILPNEINNCMENIIDELCNYDSELEKLTNYVIKNYIEDARFSSAMWNNFDTIDERPLGGPDQMRLLKYLLTDNQHQAITRPVQNDSDTLHVTINLALQHIIDFDEKNEAIVISGWLSITSSLLRDLNSYLLST</sequence>
<dbReference type="Pfam" id="PF02931">
    <property type="entry name" value="Neur_chan_LBD"/>
    <property type="match status" value="1"/>
</dbReference>
<accession>A0A815R3K0</accession>
<evidence type="ECO:0000313" key="2">
    <source>
        <dbReference type="EMBL" id="CAF1470592.1"/>
    </source>
</evidence>
<dbReference type="AlphaFoldDB" id="A0A815R3K0"/>